<comment type="caution">
    <text evidence="2">The sequence shown here is derived from an EMBL/GenBank/DDBJ whole genome shotgun (WGS) entry which is preliminary data.</text>
</comment>
<sequence>MASIEFGVIIAMSLFNPVVATFRLKHIEHERLSRTLSAWQISSSLATAFLTLAWGVLAALTSTRIAIGLAGLLLLATPLLLLRAATSRDSAPVRTVARGERRTRPLITEEM</sequence>
<dbReference type="Proteomes" id="UP000305546">
    <property type="component" value="Unassembled WGS sequence"/>
</dbReference>
<dbReference type="SUPFAM" id="SSF103473">
    <property type="entry name" value="MFS general substrate transporter"/>
    <property type="match status" value="1"/>
</dbReference>
<dbReference type="AlphaFoldDB" id="A0A5C4MAD6"/>
<evidence type="ECO:0000313" key="2">
    <source>
        <dbReference type="EMBL" id="TNC29569.1"/>
    </source>
</evidence>
<dbReference type="EMBL" id="VDFW01000001">
    <property type="protein sequence ID" value="TNC29569.1"/>
    <property type="molecule type" value="Genomic_DNA"/>
</dbReference>
<keyword evidence="1" id="KW-1133">Transmembrane helix</keyword>
<gene>
    <name evidence="2" type="ORF">FG385_00955</name>
</gene>
<name>A0A5C4MAD6_9PSEU</name>
<organism evidence="2 3">
    <name type="scientific">Amycolatopsis alkalitolerans</name>
    <dbReference type="NCBI Taxonomy" id="2547244"/>
    <lineage>
        <taxon>Bacteria</taxon>
        <taxon>Bacillati</taxon>
        <taxon>Actinomycetota</taxon>
        <taxon>Actinomycetes</taxon>
        <taxon>Pseudonocardiales</taxon>
        <taxon>Pseudonocardiaceae</taxon>
        <taxon>Amycolatopsis</taxon>
    </lineage>
</organism>
<reference evidence="2 3" key="1">
    <citation type="submission" date="2019-06" db="EMBL/GenBank/DDBJ databases">
        <title>Amycolatopsis alkalitolerans sp. nov., isolated from Gastrodia elata Blume.</title>
        <authorList>
            <person name="Narsing Rao M.P."/>
            <person name="Li W.J."/>
        </authorList>
    </citation>
    <scope>NUCLEOTIDE SEQUENCE [LARGE SCALE GENOMIC DNA]</scope>
    <source>
        <strain evidence="2 3">SYSUP0005</strain>
    </source>
</reference>
<feature type="transmembrane region" description="Helical" evidence="1">
    <location>
        <begin position="6"/>
        <end position="24"/>
    </location>
</feature>
<dbReference type="RefSeq" id="WP_139094640.1">
    <property type="nucleotide sequence ID" value="NZ_VDFW01000001.1"/>
</dbReference>
<evidence type="ECO:0008006" key="4">
    <source>
        <dbReference type="Google" id="ProtNLM"/>
    </source>
</evidence>
<evidence type="ECO:0000313" key="3">
    <source>
        <dbReference type="Proteomes" id="UP000305546"/>
    </source>
</evidence>
<keyword evidence="1" id="KW-0812">Transmembrane</keyword>
<accession>A0A5C4MAD6</accession>
<feature type="transmembrane region" description="Helical" evidence="1">
    <location>
        <begin position="65"/>
        <end position="85"/>
    </location>
</feature>
<protein>
    <recommendedName>
        <fullName evidence="4">MFS transporter</fullName>
    </recommendedName>
</protein>
<evidence type="ECO:0000256" key="1">
    <source>
        <dbReference type="SAM" id="Phobius"/>
    </source>
</evidence>
<keyword evidence="3" id="KW-1185">Reference proteome</keyword>
<keyword evidence="1" id="KW-0472">Membrane</keyword>
<proteinExistence type="predicted"/>
<feature type="transmembrane region" description="Helical" evidence="1">
    <location>
        <begin position="36"/>
        <end position="59"/>
    </location>
</feature>
<dbReference type="InterPro" id="IPR036259">
    <property type="entry name" value="MFS_trans_sf"/>
</dbReference>